<sequence>MKELNPTNVFTERPSETYWEISQREESVDTRRENKVFAYVESLLDSAALGVHQVDEWSLMAENAKQMSAGRANIAFIYLDIIRKYFEAKEMANSLNHRIREVDPRAALTDPELFHLVMDGLPMEYNGVLLEQIVSTIRVLTGPTGYQPLLLLEQTLTVEESALKERNYHSTRDGDGGLMGYGTDISATA</sequence>
<evidence type="ECO:0000313" key="1">
    <source>
        <dbReference type="EMBL" id="GAX81974.1"/>
    </source>
</evidence>
<name>A0A250XFW6_9CHLO</name>
<proteinExistence type="predicted"/>
<gene>
    <name evidence="1" type="ORF">CEUSTIGMA_g9402.t1</name>
</gene>
<dbReference type="Proteomes" id="UP000232323">
    <property type="component" value="Unassembled WGS sequence"/>
</dbReference>
<comment type="caution">
    <text evidence="1">The sequence shown here is derived from an EMBL/GenBank/DDBJ whole genome shotgun (WGS) entry which is preliminary data.</text>
</comment>
<reference evidence="1 2" key="1">
    <citation type="submission" date="2017-08" db="EMBL/GenBank/DDBJ databases">
        <title>Acidophilic green algal genome provides insights into adaptation to an acidic environment.</title>
        <authorList>
            <person name="Hirooka S."/>
            <person name="Hirose Y."/>
            <person name="Kanesaki Y."/>
            <person name="Higuchi S."/>
            <person name="Fujiwara T."/>
            <person name="Onuma R."/>
            <person name="Era A."/>
            <person name="Ohbayashi R."/>
            <person name="Uzuka A."/>
            <person name="Nozaki H."/>
            <person name="Yoshikawa H."/>
            <person name="Miyagishima S.Y."/>
        </authorList>
    </citation>
    <scope>NUCLEOTIDE SEQUENCE [LARGE SCALE GENOMIC DNA]</scope>
    <source>
        <strain evidence="1 2">NIES-2499</strain>
    </source>
</reference>
<accession>A0A250XFW6</accession>
<dbReference type="EMBL" id="BEGY01000073">
    <property type="protein sequence ID" value="GAX81974.1"/>
    <property type="molecule type" value="Genomic_DNA"/>
</dbReference>
<dbReference type="AlphaFoldDB" id="A0A250XFW6"/>
<protein>
    <submittedName>
        <fullName evidence="1">Uncharacterized protein</fullName>
    </submittedName>
</protein>
<evidence type="ECO:0000313" key="2">
    <source>
        <dbReference type="Proteomes" id="UP000232323"/>
    </source>
</evidence>
<keyword evidence="2" id="KW-1185">Reference proteome</keyword>
<organism evidence="1 2">
    <name type="scientific">Chlamydomonas eustigma</name>
    <dbReference type="NCBI Taxonomy" id="1157962"/>
    <lineage>
        <taxon>Eukaryota</taxon>
        <taxon>Viridiplantae</taxon>
        <taxon>Chlorophyta</taxon>
        <taxon>core chlorophytes</taxon>
        <taxon>Chlorophyceae</taxon>
        <taxon>CS clade</taxon>
        <taxon>Chlamydomonadales</taxon>
        <taxon>Chlamydomonadaceae</taxon>
        <taxon>Chlamydomonas</taxon>
    </lineage>
</organism>